<dbReference type="SMART" id="SM00409">
    <property type="entry name" value="IG"/>
    <property type="match status" value="1"/>
</dbReference>
<dbReference type="InterPro" id="IPR013106">
    <property type="entry name" value="Ig_V-set"/>
</dbReference>
<dbReference type="EMBL" id="JAGEUA010000007">
    <property type="protein sequence ID" value="KAL0970542.1"/>
    <property type="molecule type" value="Genomic_DNA"/>
</dbReference>
<feature type="domain" description="Ig-like" evidence="10">
    <location>
        <begin position="18"/>
        <end position="133"/>
    </location>
</feature>
<evidence type="ECO:0000256" key="5">
    <source>
        <dbReference type="ARBA" id="ARBA00023180"/>
    </source>
</evidence>
<dbReference type="Pfam" id="PF07686">
    <property type="entry name" value="V-set"/>
    <property type="match status" value="1"/>
</dbReference>
<evidence type="ECO:0000256" key="6">
    <source>
        <dbReference type="ARBA" id="ARBA00023319"/>
    </source>
</evidence>
<dbReference type="SUPFAM" id="SSF48726">
    <property type="entry name" value="Immunoglobulin"/>
    <property type="match status" value="1"/>
</dbReference>
<evidence type="ECO:0000313" key="11">
    <source>
        <dbReference type="EMBL" id="KAL0970542.1"/>
    </source>
</evidence>
<dbReference type="InterPro" id="IPR011029">
    <property type="entry name" value="DEATH-like_dom_sf"/>
</dbReference>
<dbReference type="PANTHER" id="PTHR24100">
    <property type="entry name" value="BUTYROPHILIN"/>
    <property type="match status" value="1"/>
</dbReference>
<keyword evidence="4" id="KW-1015">Disulfide bond</keyword>
<dbReference type="InterPro" id="IPR013783">
    <property type="entry name" value="Ig-like_fold"/>
</dbReference>
<dbReference type="InterPro" id="IPR001315">
    <property type="entry name" value="CARD"/>
</dbReference>
<keyword evidence="5" id="KW-0325">Glycoprotein</keyword>
<dbReference type="GO" id="GO:1903037">
    <property type="term" value="P:regulation of leukocyte cell-cell adhesion"/>
    <property type="evidence" value="ECO:0007669"/>
    <property type="project" value="UniProtKB-ARBA"/>
</dbReference>
<keyword evidence="2 8" id="KW-0732">Signal</keyword>
<keyword evidence="6" id="KW-0393">Immunoglobulin domain</keyword>
<protein>
    <submittedName>
        <fullName evidence="11">Uncharacterized protein</fullName>
    </submittedName>
</protein>
<dbReference type="GO" id="GO:0016020">
    <property type="term" value="C:membrane"/>
    <property type="evidence" value="ECO:0007669"/>
    <property type="project" value="UniProtKB-SubCell"/>
</dbReference>
<evidence type="ECO:0000313" key="12">
    <source>
        <dbReference type="Proteomes" id="UP001557470"/>
    </source>
</evidence>
<evidence type="ECO:0000256" key="8">
    <source>
        <dbReference type="SAM" id="SignalP"/>
    </source>
</evidence>
<dbReference type="PROSITE" id="PS50209">
    <property type="entry name" value="CARD"/>
    <property type="match status" value="1"/>
</dbReference>
<organism evidence="11 12">
    <name type="scientific">Umbra pygmaea</name>
    <name type="common">Eastern mudminnow</name>
    <dbReference type="NCBI Taxonomy" id="75934"/>
    <lineage>
        <taxon>Eukaryota</taxon>
        <taxon>Metazoa</taxon>
        <taxon>Chordata</taxon>
        <taxon>Craniata</taxon>
        <taxon>Vertebrata</taxon>
        <taxon>Euteleostomi</taxon>
        <taxon>Actinopterygii</taxon>
        <taxon>Neopterygii</taxon>
        <taxon>Teleostei</taxon>
        <taxon>Protacanthopterygii</taxon>
        <taxon>Esociformes</taxon>
        <taxon>Umbridae</taxon>
        <taxon>Umbra</taxon>
    </lineage>
</organism>
<accession>A0ABD0X200</accession>
<comment type="caution">
    <text evidence="11">The sequence shown here is derived from an EMBL/GenBank/DDBJ whole genome shotgun (WGS) entry which is preliminary data.</text>
</comment>
<dbReference type="InterPro" id="IPR007110">
    <property type="entry name" value="Ig-like_dom"/>
</dbReference>
<dbReference type="InterPro" id="IPR036179">
    <property type="entry name" value="Ig-like_dom_sf"/>
</dbReference>
<evidence type="ECO:0000259" key="10">
    <source>
        <dbReference type="PROSITE" id="PS50835"/>
    </source>
</evidence>
<dbReference type="InterPro" id="IPR050504">
    <property type="entry name" value="IgSF_BTN/MOG"/>
</dbReference>
<keyword evidence="12" id="KW-1185">Reference proteome</keyword>
<dbReference type="SUPFAM" id="SSF47986">
    <property type="entry name" value="DEATH domain"/>
    <property type="match status" value="1"/>
</dbReference>
<feature type="coiled-coil region" evidence="7">
    <location>
        <begin position="130"/>
        <end position="167"/>
    </location>
</feature>
<dbReference type="GO" id="GO:0050863">
    <property type="term" value="P:regulation of T cell activation"/>
    <property type="evidence" value="ECO:0007669"/>
    <property type="project" value="UniProtKB-ARBA"/>
</dbReference>
<evidence type="ECO:0000256" key="2">
    <source>
        <dbReference type="ARBA" id="ARBA00022729"/>
    </source>
</evidence>
<dbReference type="Pfam" id="PF00619">
    <property type="entry name" value="CARD"/>
    <property type="match status" value="1"/>
</dbReference>
<evidence type="ECO:0000256" key="1">
    <source>
        <dbReference type="ARBA" id="ARBA00004370"/>
    </source>
</evidence>
<dbReference type="SMART" id="SM00406">
    <property type="entry name" value="IGv"/>
    <property type="match status" value="1"/>
</dbReference>
<keyword evidence="7" id="KW-0175">Coiled coil</keyword>
<dbReference type="PROSITE" id="PS50835">
    <property type="entry name" value="IG_LIKE"/>
    <property type="match status" value="1"/>
</dbReference>
<dbReference type="Gene3D" id="2.60.40.10">
    <property type="entry name" value="Immunoglobulins"/>
    <property type="match status" value="1"/>
</dbReference>
<evidence type="ECO:0000259" key="9">
    <source>
        <dbReference type="PROSITE" id="PS50209"/>
    </source>
</evidence>
<sequence>MLLASAAWWFGILYLAFPYVTNGSSESQAGPVGAVIGNDVILPCYLKPIPDNIIVEWTRSDQTSGKVHLFKDGQDSDGDQLPDYRGRTSLFNDQLINGNVSLKLSKVTLSDAADYKCSIPNEEGQKSNIKLLVELAKDELDRVLKELEEARKKKEIIDNENDSLAAEIVDIKKAVLIKSVTKVMLIADLLLQNKSIDEEDHEKIRTAGTRHDQMTQLYQVLDKKGEKAKSAFHMILKEQEPDVLKLDAASTWSRGQITGVIIAVIVAVLTASAVV</sequence>
<evidence type="ECO:0000256" key="7">
    <source>
        <dbReference type="SAM" id="Coils"/>
    </source>
</evidence>
<dbReference type="InterPro" id="IPR003599">
    <property type="entry name" value="Ig_sub"/>
</dbReference>
<gene>
    <name evidence="11" type="ORF">UPYG_G00243530</name>
</gene>
<dbReference type="Gene3D" id="1.10.533.10">
    <property type="entry name" value="Death Domain, Fas"/>
    <property type="match status" value="1"/>
</dbReference>
<keyword evidence="3" id="KW-0472">Membrane</keyword>
<dbReference type="FunFam" id="2.60.40.10:FF:000142">
    <property type="entry name" value="V-set domain-containing T-cell activation inhibitor 1"/>
    <property type="match status" value="1"/>
</dbReference>
<name>A0ABD0X200_UMBPY</name>
<feature type="chain" id="PRO_5044859760" evidence="8">
    <location>
        <begin position="24"/>
        <end position="275"/>
    </location>
</feature>
<feature type="signal peptide" evidence="8">
    <location>
        <begin position="1"/>
        <end position="23"/>
    </location>
</feature>
<dbReference type="AlphaFoldDB" id="A0ABD0X200"/>
<reference evidence="11 12" key="1">
    <citation type="submission" date="2024-06" db="EMBL/GenBank/DDBJ databases">
        <authorList>
            <person name="Pan Q."/>
            <person name="Wen M."/>
            <person name="Jouanno E."/>
            <person name="Zahm M."/>
            <person name="Klopp C."/>
            <person name="Cabau C."/>
            <person name="Louis A."/>
            <person name="Berthelot C."/>
            <person name="Parey E."/>
            <person name="Roest Crollius H."/>
            <person name="Montfort J."/>
            <person name="Robinson-Rechavi M."/>
            <person name="Bouchez O."/>
            <person name="Lampietro C."/>
            <person name="Lopez Roques C."/>
            <person name="Donnadieu C."/>
            <person name="Postlethwait J."/>
            <person name="Bobe J."/>
            <person name="Verreycken H."/>
            <person name="Guiguen Y."/>
        </authorList>
    </citation>
    <scope>NUCLEOTIDE SEQUENCE [LARGE SCALE GENOMIC DNA]</scope>
    <source>
        <strain evidence="11">Up_M1</strain>
        <tissue evidence="11">Testis</tissue>
    </source>
</reference>
<evidence type="ECO:0000256" key="4">
    <source>
        <dbReference type="ARBA" id="ARBA00023157"/>
    </source>
</evidence>
<comment type="subcellular location">
    <subcellularLocation>
        <location evidence="1">Membrane</location>
    </subcellularLocation>
</comment>
<proteinExistence type="predicted"/>
<feature type="domain" description="CARD" evidence="9">
    <location>
        <begin position="161"/>
        <end position="251"/>
    </location>
</feature>
<evidence type="ECO:0000256" key="3">
    <source>
        <dbReference type="ARBA" id="ARBA00023136"/>
    </source>
</evidence>
<dbReference type="Proteomes" id="UP001557470">
    <property type="component" value="Unassembled WGS sequence"/>
</dbReference>